<dbReference type="InterPro" id="IPR000608">
    <property type="entry name" value="UBC"/>
</dbReference>
<dbReference type="SUPFAM" id="SSF51306">
    <property type="entry name" value="LexA/Signal peptidase"/>
    <property type="match status" value="1"/>
</dbReference>
<evidence type="ECO:0000256" key="17">
    <source>
        <dbReference type="ARBA" id="ARBA00047037"/>
    </source>
</evidence>
<dbReference type="GO" id="GO:0004252">
    <property type="term" value="F:serine-type endopeptidase activity"/>
    <property type="evidence" value="ECO:0007669"/>
    <property type="project" value="InterPro"/>
</dbReference>
<keyword evidence="5 18" id="KW-0645">Protease</keyword>
<reference evidence="21" key="1">
    <citation type="journal article" date="2021" name="G3 (Bethesda)">
        <title>Chromosome assembled and annotated genome sequence of Aspergillus flavus NRRL 3357.</title>
        <authorList>
            <person name="Skerker J.M."/>
            <person name="Pianalto K.M."/>
            <person name="Mondo S.J."/>
            <person name="Yang K."/>
            <person name="Arkin A.P."/>
            <person name="Keller N.P."/>
            <person name="Grigoriev I.V."/>
            <person name="Louise Glass N.L."/>
        </authorList>
    </citation>
    <scope>NUCLEOTIDE SEQUENCE [LARGE SCALE GENOMIC DNA]</scope>
    <source>
        <strain evidence="21">ATCC 200026 / FGSC A1120 / IAM 13836 / NRRL 3357 / JCM 12722 / SRRC 167</strain>
    </source>
</reference>
<dbReference type="SMART" id="SM00212">
    <property type="entry name" value="UBCc"/>
    <property type="match status" value="1"/>
</dbReference>
<evidence type="ECO:0000313" key="21">
    <source>
        <dbReference type="Proteomes" id="UP000596276"/>
    </source>
</evidence>
<dbReference type="GO" id="GO:0045047">
    <property type="term" value="P:protein targeting to ER"/>
    <property type="evidence" value="ECO:0007669"/>
    <property type="project" value="EnsemblFungi"/>
</dbReference>
<dbReference type="GO" id="GO:0006465">
    <property type="term" value="P:signal peptide processing"/>
    <property type="evidence" value="ECO:0007669"/>
    <property type="project" value="UniProtKB-UniRule"/>
</dbReference>
<keyword evidence="13" id="KW-0735">Signal-anchor</keyword>
<protein>
    <recommendedName>
        <fullName evidence="4 18">Signal peptidase complex catalytic subunit SEC11</fullName>
        <ecNumber evidence="18">3.4.21.89</ecNumber>
    </recommendedName>
</protein>
<keyword evidence="15" id="KW-0472">Membrane</keyword>
<dbReference type="AlphaFoldDB" id="A0A7U2MUL6"/>
<dbReference type="EMBL" id="CP044618">
    <property type="protein sequence ID" value="QRD90182.1"/>
    <property type="molecule type" value="Genomic_DNA"/>
</dbReference>
<evidence type="ECO:0000256" key="5">
    <source>
        <dbReference type="ARBA" id="ARBA00022670"/>
    </source>
</evidence>
<evidence type="ECO:0000256" key="16">
    <source>
        <dbReference type="ARBA" id="ARBA00045533"/>
    </source>
</evidence>
<evidence type="ECO:0000256" key="4">
    <source>
        <dbReference type="ARBA" id="ARBA00019685"/>
    </source>
</evidence>
<dbReference type="CDD" id="cd23815">
    <property type="entry name" value="UBCc_SpUBC14-like"/>
    <property type="match status" value="1"/>
</dbReference>
<comment type="function">
    <text evidence="16">Catalytic component of the signal peptidase complex (SPC) which catalyzes the cleavage of N-terminal signal sequences from nascent proteins as they are translocated into the lumen of the endoplasmic reticulum. Specifically cleaves N-terminal signal peptides that contain a hydrophobic alpha-helix (h-region) shorter than 18-20 amino acids.</text>
</comment>
<evidence type="ECO:0000256" key="8">
    <source>
        <dbReference type="ARBA" id="ARBA00022741"/>
    </source>
</evidence>
<dbReference type="FunFam" id="3.10.110.10:FF:000060">
    <property type="entry name" value="Ubiquitin conjugating enzyme (UbcB)"/>
    <property type="match status" value="1"/>
</dbReference>
<evidence type="ECO:0000256" key="14">
    <source>
        <dbReference type="ARBA" id="ARBA00022989"/>
    </source>
</evidence>
<dbReference type="NCBIfam" id="TIGR02228">
    <property type="entry name" value="sigpep_I_arch"/>
    <property type="match status" value="1"/>
</dbReference>
<accession>A0A7U2MUL6</accession>
<dbReference type="Pfam" id="PF00179">
    <property type="entry name" value="UQ_con"/>
    <property type="match status" value="1"/>
</dbReference>
<evidence type="ECO:0000256" key="9">
    <source>
        <dbReference type="ARBA" id="ARBA00022786"/>
    </source>
</evidence>
<dbReference type="PANTHER" id="PTHR10806">
    <property type="entry name" value="SIGNAL PEPTIDASE COMPLEX CATALYTIC SUBUNIT SEC11"/>
    <property type="match status" value="1"/>
</dbReference>
<keyword evidence="9" id="KW-0833">Ubl conjugation pathway</keyword>
<dbReference type="InterPro" id="IPR001733">
    <property type="entry name" value="Peptidase_S26B"/>
</dbReference>
<comment type="similarity">
    <text evidence="3 18">Belongs to the peptidase S26B family.</text>
</comment>
<evidence type="ECO:0000256" key="13">
    <source>
        <dbReference type="ARBA" id="ARBA00022968"/>
    </source>
</evidence>
<dbReference type="PANTHER" id="PTHR10806:SF6">
    <property type="entry name" value="SIGNAL PEPTIDASE COMPLEX CATALYTIC SUBUNIT SEC11"/>
    <property type="match status" value="1"/>
</dbReference>
<sequence length="387" mass="43454">MLSFLSSNLSNARQSLAQVLNFALVLSTAFMMWKGLSVFTASSSPVVVVLSGSMEPAFQRGDLLFLWNRSPRAEVGEIVVYNVRGKDIPIVHRVVRTFPEIEGKTKKVKEISESSPIPNNMLLTKGDNNVADDVELYARGQDYLNREEDIVGSVRGYIPMVGYVTILLSEYPWLKTALLGIMGLMFWGVLYSSNQASQLSSSDPVELRLSESSYHLFEFSPSTLALRAFQKQSETMGSKRIAKELAELTESPPEGITVELANESDIYQWKVYMDGPEGSPYHNGRFLVKLSLPTEYPFKPPSVSFGTKIYHPNVTNDDKGSMCLGMLRADEWKPSSKIAAVLEFARQLLVEPMPDDAVEGRIAEQYKNDRARYDEIAREWTRKYAMA</sequence>
<dbReference type="InterPro" id="IPR036286">
    <property type="entry name" value="LexA/Signal_pep-like_sf"/>
</dbReference>
<evidence type="ECO:0000313" key="20">
    <source>
        <dbReference type="EMBL" id="QRD90182.1"/>
    </source>
</evidence>
<evidence type="ECO:0000256" key="11">
    <source>
        <dbReference type="ARBA" id="ARBA00022824"/>
    </source>
</evidence>
<dbReference type="CDD" id="cd06462">
    <property type="entry name" value="Peptidase_S24_S26"/>
    <property type="match status" value="1"/>
</dbReference>
<dbReference type="SUPFAM" id="SSF54495">
    <property type="entry name" value="UBC-like"/>
    <property type="match status" value="1"/>
</dbReference>
<evidence type="ECO:0000256" key="15">
    <source>
        <dbReference type="ARBA" id="ARBA00023136"/>
    </source>
</evidence>
<keyword evidence="21" id="KW-1185">Reference proteome</keyword>
<keyword evidence="11 18" id="KW-0256">Endoplasmic reticulum</keyword>
<dbReference type="Gene3D" id="3.10.110.10">
    <property type="entry name" value="Ubiquitin Conjugating Enzyme"/>
    <property type="match status" value="1"/>
</dbReference>
<keyword evidence="7" id="KW-0812">Transmembrane</keyword>
<keyword evidence="8" id="KW-0547">Nucleotide-binding</keyword>
<evidence type="ECO:0000259" key="19">
    <source>
        <dbReference type="PROSITE" id="PS50127"/>
    </source>
</evidence>
<evidence type="ECO:0000256" key="7">
    <source>
        <dbReference type="ARBA" id="ARBA00022692"/>
    </source>
</evidence>
<comment type="catalytic activity">
    <reaction evidence="1 18">
        <text>Cleavage of hydrophobic, N-terminal signal or leader sequences from secreted and periplasmic proteins.</text>
        <dbReference type="EC" id="3.4.21.89"/>
    </reaction>
</comment>
<keyword evidence="6" id="KW-0808">Transferase</keyword>
<evidence type="ECO:0000256" key="10">
    <source>
        <dbReference type="ARBA" id="ARBA00022801"/>
    </source>
</evidence>
<dbReference type="Proteomes" id="UP000596276">
    <property type="component" value="Chromosome 4"/>
</dbReference>
<keyword evidence="14" id="KW-1133">Transmembrane helix</keyword>
<comment type="subunit">
    <text evidence="17">Component of the signal peptidase complex (SPC) composed of a catalytic subunit SEC11 and three accessory subunits SPC1, SPC2 and SPC3. The complex induces a local thinning of the ER membrane which is used to measure the length of the signal peptide (SP) h-region of protein substrates. This ensures the selectivity of the complex towards h-regions shorter than 18-20 amino acids. SPC associates with the translocon complex.</text>
</comment>
<evidence type="ECO:0000256" key="6">
    <source>
        <dbReference type="ARBA" id="ARBA00022679"/>
    </source>
</evidence>
<dbReference type="GO" id="GO:0009003">
    <property type="term" value="F:signal peptidase activity"/>
    <property type="evidence" value="ECO:0007669"/>
    <property type="project" value="UniProtKB-EC"/>
</dbReference>
<proteinExistence type="inferred from homology"/>
<name>A0A7U2MUL6_ASPFN</name>
<evidence type="ECO:0000256" key="1">
    <source>
        <dbReference type="ARBA" id="ARBA00000677"/>
    </source>
</evidence>
<dbReference type="GO" id="GO:0005524">
    <property type="term" value="F:ATP binding"/>
    <property type="evidence" value="ECO:0007669"/>
    <property type="project" value="UniProtKB-KW"/>
</dbReference>
<evidence type="ECO:0000256" key="12">
    <source>
        <dbReference type="ARBA" id="ARBA00022840"/>
    </source>
</evidence>
<dbReference type="PROSITE" id="PS00501">
    <property type="entry name" value="SPASE_I_1"/>
    <property type="match status" value="1"/>
</dbReference>
<evidence type="ECO:0000256" key="18">
    <source>
        <dbReference type="RuleBase" id="RU362047"/>
    </source>
</evidence>
<gene>
    <name evidence="20" type="ORF">F9C07_2106543</name>
</gene>
<dbReference type="InterPro" id="IPR016135">
    <property type="entry name" value="UBQ-conjugating_enzyme/RWD"/>
</dbReference>
<dbReference type="GO" id="GO:0016740">
    <property type="term" value="F:transferase activity"/>
    <property type="evidence" value="ECO:0007669"/>
    <property type="project" value="UniProtKB-KW"/>
</dbReference>
<feature type="domain" description="UBC core" evidence="19">
    <location>
        <begin position="236"/>
        <end position="386"/>
    </location>
</feature>
<organism evidence="20 21">
    <name type="scientific">Aspergillus flavus (strain ATCC 200026 / FGSC A1120 / IAM 13836 / NRRL 3357 / JCM 12722 / SRRC 167)</name>
    <dbReference type="NCBI Taxonomy" id="332952"/>
    <lineage>
        <taxon>Eukaryota</taxon>
        <taxon>Fungi</taxon>
        <taxon>Dikarya</taxon>
        <taxon>Ascomycota</taxon>
        <taxon>Pezizomycotina</taxon>
        <taxon>Eurotiomycetes</taxon>
        <taxon>Eurotiomycetidae</taxon>
        <taxon>Eurotiales</taxon>
        <taxon>Aspergillaceae</taxon>
        <taxon>Aspergillus</taxon>
        <taxon>Aspergillus subgen. Circumdati</taxon>
    </lineage>
</organism>
<dbReference type="PRINTS" id="PR00728">
    <property type="entry name" value="SIGNALPTASE"/>
</dbReference>
<dbReference type="PROSITE" id="PS50127">
    <property type="entry name" value="UBC_2"/>
    <property type="match status" value="1"/>
</dbReference>
<keyword evidence="10 18" id="KW-0378">Hydrolase</keyword>
<comment type="subcellular location">
    <subcellularLocation>
        <location evidence="2">Endoplasmic reticulum membrane</location>
        <topology evidence="2">Single-pass type II membrane protein</topology>
    </subcellularLocation>
</comment>
<evidence type="ECO:0000256" key="3">
    <source>
        <dbReference type="ARBA" id="ARBA00011035"/>
    </source>
</evidence>
<dbReference type="InterPro" id="IPR019756">
    <property type="entry name" value="Pept_S26A_signal_pept_1_Ser-AS"/>
</dbReference>
<dbReference type="EC" id="3.4.21.89" evidence="18"/>
<evidence type="ECO:0000256" key="2">
    <source>
        <dbReference type="ARBA" id="ARBA00004648"/>
    </source>
</evidence>
<keyword evidence="12" id="KW-0067">ATP-binding</keyword>
<dbReference type="GO" id="GO:0005787">
    <property type="term" value="C:signal peptidase complex"/>
    <property type="evidence" value="ECO:0007669"/>
    <property type="project" value="EnsemblFungi"/>
</dbReference>